<accession>A0A0J5L8U9</accession>
<evidence type="ECO:0000313" key="1">
    <source>
        <dbReference type="EMBL" id="KMK16101.1"/>
    </source>
</evidence>
<gene>
    <name evidence="1" type="ORF">ABW06_02485</name>
</gene>
<name>A0A0J5L8U9_PLUGE</name>
<proteinExistence type="predicted"/>
<dbReference type="PATRIC" id="fig|61647.15.peg.1896"/>
<dbReference type="Proteomes" id="UP000036196">
    <property type="component" value="Unassembled WGS sequence"/>
</dbReference>
<evidence type="ECO:0000313" key="2">
    <source>
        <dbReference type="Proteomes" id="UP000036196"/>
    </source>
</evidence>
<keyword evidence="2" id="KW-1185">Reference proteome</keyword>
<dbReference type="AlphaFoldDB" id="A0A0J5L8U9"/>
<organism evidence="1 2">
    <name type="scientific">Pluralibacter gergoviae</name>
    <name type="common">Enterobacter gergoviae</name>
    <dbReference type="NCBI Taxonomy" id="61647"/>
    <lineage>
        <taxon>Bacteria</taxon>
        <taxon>Pseudomonadati</taxon>
        <taxon>Pseudomonadota</taxon>
        <taxon>Gammaproteobacteria</taxon>
        <taxon>Enterobacterales</taxon>
        <taxon>Enterobacteriaceae</taxon>
        <taxon>Pluralibacter</taxon>
    </lineage>
</organism>
<comment type="caution">
    <text evidence="1">The sequence shown here is derived from an EMBL/GenBank/DDBJ whole genome shotgun (WGS) entry which is preliminary data.</text>
</comment>
<protein>
    <submittedName>
        <fullName evidence="1">Uncharacterized protein</fullName>
    </submittedName>
</protein>
<reference evidence="1 2" key="1">
    <citation type="submission" date="2015-05" db="EMBL/GenBank/DDBJ databases">
        <title>Genome sequences of Pluralibacter gergoviae.</title>
        <authorList>
            <person name="Greninger A.L."/>
            <person name="Miller S."/>
        </authorList>
    </citation>
    <scope>NUCLEOTIDE SEQUENCE [LARGE SCALE GENOMIC DNA]</scope>
    <source>
        <strain evidence="1 2">JS81F13</strain>
    </source>
</reference>
<dbReference type="EMBL" id="LDZF01000002">
    <property type="protein sequence ID" value="KMK16101.1"/>
    <property type="molecule type" value="Genomic_DNA"/>
</dbReference>
<dbReference type="RefSeq" id="WP_048278076.1">
    <property type="nucleotide sequence ID" value="NZ_LDZF01000002.1"/>
</dbReference>
<sequence>MAIHEVVSGINLAFSAIPSGLATGTSSEIIKGLTAIKPLFPKILSKSIHASVDNNDVVQVAIALHYLAYQELNYSYSLRRPAVNILSEIFSQRGWSRLAHRKYDVHALINEPCGWLALADKLAL</sequence>